<dbReference type="Gene3D" id="1.25.40.10">
    <property type="entry name" value="Tetratricopeptide repeat domain"/>
    <property type="match status" value="3"/>
</dbReference>
<dbReference type="KEGG" id="tig:THII_2311"/>
<proteinExistence type="predicted"/>
<dbReference type="PANTHER" id="PTHR45586:SF1">
    <property type="entry name" value="LIPOPOLYSACCHARIDE ASSEMBLY PROTEIN B"/>
    <property type="match status" value="1"/>
</dbReference>
<evidence type="ECO:0000256" key="2">
    <source>
        <dbReference type="ARBA" id="ARBA00022803"/>
    </source>
</evidence>
<dbReference type="Pfam" id="PF13424">
    <property type="entry name" value="TPR_12"/>
    <property type="match status" value="1"/>
</dbReference>
<dbReference type="Proteomes" id="UP000031623">
    <property type="component" value="Chromosome"/>
</dbReference>
<keyword evidence="2 3" id="KW-0802">TPR repeat</keyword>
<keyword evidence="1" id="KW-0677">Repeat</keyword>
<dbReference type="PROSITE" id="PS51257">
    <property type="entry name" value="PROKAR_LIPOPROTEIN"/>
    <property type="match status" value="1"/>
</dbReference>
<feature type="repeat" description="TPR" evidence="3">
    <location>
        <begin position="400"/>
        <end position="433"/>
    </location>
</feature>
<dbReference type="InterPro" id="IPR051012">
    <property type="entry name" value="CellSynth/LPSAsmb/PSIAsmb"/>
</dbReference>
<evidence type="ECO:0000256" key="3">
    <source>
        <dbReference type="PROSITE-ProRule" id="PRU00339"/>
    </source>
</evidence>
<evidence type="ECO:0000256" key="1">
    <source>
        <dbReference type="ARBA" id="ARBA00022737"/>
    </source>
</evidence>
<dbReference type="PROSITE" id="PS50005">
    <property type="entry name" value="TPR"/>
    <property type="match status" value="1"/>
</dbReference>
<dbReference type="SUPFAM" id="SSF48452">
    <property type="entry name" value="TPR-like"/>
    <property type="match status" value="3"/>
</dbReference>
<dbReference type="PANTHER" id="PTHR45586">
    <property type="entry name" value="TPR REPEAT-CONTAINING PROTEIN PA4667"/>
    <property type="match status" value="1"/>
</dbReference>
<dbReference type="OrthoDB" id="7637125at2"/>
<dbReference type="HOGENOM" id="CLU_007251_4_0_6"/>
<reference evidence="4 5" key="1">
    <citation type="journal article" date="2014" name="ISME J.">
        <title>Ecophysiology of Thioploca ingrica as revealed by the complete genome sequence supplemented with proteomic evidence.</title>
        <authorList>
            <person name="Kojima H."/>
            <person name="Ogura Y."/>
            <person name="Yamamoto N."/>
            <person name="Togashi T."/>
            <person name="Mori H."/>
            <person name="Watanabe T."/>
            <person name="Nemoto F."/>
            <person name="Kurokawa K."/>
            <person name="Hayashi T."/>
            <person name="Fukui M."/>
        </authorList>
    </citation>
    <scope>NUCLEOTIDE SEQUENCE [LARGE SCALE GENOMIC DNA]</scope>
</reference>
<dbReference type="Pfam" id="PF13181">
    <property type="entry name" value="TPR_8"/>
    <property type="match status" value="1"/>
</dbReference>
<evidence type="ECO:0000313" key="5">
    <source>
        <dbReference type="Proteomes" id="UP000031623"/>
    </source>
</evidence>
<dbReference type="InterPro" id="IPR011990">
    <property type="entry name" value="TPR-like_helical_dom_sf"/>
</dbReference>
<dbReference type="SMART" id="SM00028">
    <property type="entry name" value="TPR"/>
    <property type="match status" value="8"/>
</dbReference>
<gene>
    <name evidence="4" type="ORF">THII_2311</name>
</gene>
<name>A0A090AEY5_9GAMM</name>
<protein>
    <submittedName>
        <fullName evidence="4">TPR domain-containing protein</fullName>
    </submittedName>
</protein>
<keyword evidence="5" id="KW-1185">Reference proteome</keyword>
<dbReference type="Pfam" id="PF14559">
    <property type="entry name" value="TPR_19"/>
    <property type="match status" value="1"/>
</dbReference>
<dbReference type="InterPro" id="IPR019734">
    <property type="entry name" value="TPR_rpt"/>
</dbReference>
<organism evidence="4 5">
    <name type="scientific">Thioploca ingrica</name>
    <dbReference type="NCBI Taxonomy" id="40754"/>
    <lineage>
        <taxon>Bacteria</taxon>
        <taxon>Pseudomonadati</taxon>
        <taxon>Pseudomonadota</taxon>
        <taxon>Gammaproteobacteria</taxon>
        <taxon>Thiotrichales</taxon>
        <taxon>Thiotrichaceae</taxon>
        <taxon>Thioploca</taxon>
    </lineage>
</organism>
<evidence type="ECO:0000313" key="4">
    <source>
        <dbReference type="EMBL" id="BAP56608.1"/>
    </source>
</evidence>
<dbReference type="STRING" id="40754.THII_2311"/>
<dbReference type="Pfam" id="PF13432">
    <property type="entry name" value="TPR_16"/>
    <property type="match status" value="1"/>
</dbReference>
<dbReference type="AlphaFoldDB" id="A0A090AEY5"/>
<dbReference type="EMBL" id="AP014633">
    <property type="protein sequence ID" value="BAP56608.1"/>
    <property type="molecule type" value="Genomic_DNA"/>
</dbReference>
<accession>A0A090AEY5</accession>
<dbReference type="Pfam" id="PF13414">
    <property type="entry name" value="TPR_11"/>
    <property type="match status" value="1"/>
</dbReference>
<sequence length="584" mass="66583">MKIKVLGKNVGVIILTNLLMGCANQLTPQGGAHAEPNSAQLKENSPQVVSSATLFVSLQQQYMYKVLVAEIAARRGYYEVAATYFFDVAQQTRNPYLVERATLVALHARQYDIATAAARLWVEIAPANLNARQILVKMLLRQKNTAEILIHLEAMLDSVKDNPQQQQEVMALLEQQEQKEALKWLEQLVTKRSKDSTTLLIYARLLINAEQLDKAQAILQQLIQQVPNHPQAVPLYAYLLDKQGQSEQALQWMRQALYQYPDQQEWRLMYARLLAEAEKFDESIHQFEQLLSQHPQHGDILYALGVLSLQKEQLAAAKKYFTELLKIGEQDNIAYYYLGQIAQVENDLTTALSWYKKVDGGPIYLNAQARIALILSEQGHLDQAIEYLQNVPVEDDDEAITLIQLEAELLVDKEQYNPAMAAYNRALQLKPDNIDLRYSRALLAEKMGLLEQLEQDLRHVLVIDPKNINALNALGYSLTAHTTRYQEAYELIKQALQLSSDHNEEYYILDSMGWVLYKMGKYAEAIAYLRKAQAKQNDPEVAAHLGEVLWKSGDQAAAQVVWKEALKDFPNDEKLQEIIRHFLP</sequence>